<evidence type="ECO:0000313" key="21">
    <source>
        <dbReference type="EMBL" id="GAV55896.1"/>
    </source>
</evidence>
<keyword evidence="8 15" id="KW-0479">Metal-binding</keyword>
<feature type="region of interest" description="Disordered" evidence="16">
    <location>
        <begin position="518"/>
        <end position="595"/>
    </location>
</feature>
<evidence type="ECO:0000256" key="12">
    <source>
        <dbReference type="ARBA" id="ARBA00023049"/>
    </source>
</evidence>
<evidence type="ECO:0000313" key="22">
    <source>
        <dbReference type="Proteomes" id="UP000187013"/>
    </source>
</evidence>
<evidence type="ECO:0000256" key="6">
    <source>
        <dbReference type="ARBA" id="ARBA00022670"/>
    </source>
</evidence>
<dbReference type="GO" id="GO:0006508">
    <property type="term" value="P:proteolysis"/>
    <property type="evidence" value="ECO:0007669"/>
    <property type="project" value="UniProtKB-KW"/>
</dbReference>
<dbReference type="EMBL" id="BDGX01000052">
    <property type="protein sequence ID" value="GAV55896.1"/>
    <property type="molecule type" value="Genomic_DNA"/>
</dbReference>
<dbReference type="PANTHER" id="PTHR12147:SF58">
    <property type="entry name" value="VACUOLAR MEMBRANE PROTEASE"/>
    <property type="match status" value="1"/>
</dbReference>
<comment type="cofactor">
    <cofactor evidence="1">
        <name>Zn(2+)</name>
        <dbReference type="ChEBI" id="CHEBI:29105"/>
    </cofactor>
</comment>
<dbReference type="EC" id="3.4.-.-" evidence="15"/>
<dbReference type="GO" id="GO:0005774">
    <property type="term" value="C:vacuolar membrane"/>
    <property type="evidence" value="ECO:0007669"/>
    <property type="project" value="UniProtKB-SubCell"/>
</dbReference>
<feature type="compositionally biased region" description="Basic and acidic residues" evidence="16">
    <location>
        <begin position="575"/>
        <end position="584"/>
    </location>
</feature>
<dbReference type="Pfam" id="PF22250">
    <property type="entry name" value="PFF1_C"/>
    <property type="match status" value="1"/>
</dbReference>
<evidence type="ECO:0000256" key="11">
    <source>
        <dbReference type="ARBA" id="ARBA00022989"/>
    </source>
</evidence>
<feature type="transmembrane region" description="Helical" evidence="17">
    <location>
        <begin position="486"/>
        <end position="508"/>
    </location>
</feature>
<accession>A0A1Q3AJH8</accession>
<comment type="similarity">
    <text evidence="4 15">Belongs to the peptidase M28 family.</text>
</comment>
<keyword evidence="14" id="KW-0325">Glycoprotein</keyword>
<evidence type="ECO:0000256" key="9">
    <source>
        <dbReference type="ARBA" id="ARBA00022801"/>
    </source>
</evidence>
<dbReference type="InterPro" id="IPR053975">
    <property type="entry name" value="PFF1_C"/>
</dbReference>
<evidence type="ECO:0000259" key="19">
    <source>
        <dbReference type="Pfam" id="PF22250"/>
    </source>
</evidence>
<evidence type="ECO:0000259" key="18">
    <source>
        <dbReference type="Pfam" id="PF04389"/>
    </source>
</evidence>
<feature type="transmembrane region" description="Helical" evidence="17">
    <location>
        <begin position="353"/>
        <end position="377"/>
    </location>
</feature>
<gene>
    <name evidence="21" type="ORF">ZYGR_0AZ00670</name>
</gene>
<evidence type="ECO:0000256" key="10">
    <source>
        <dbReference type="ARBA" id="ARBA00022833"/>
    </source>
</evidence>
<dbReference type="OrthoDB" id="76293at2759"/>
<evidence type="ECO:0000256" key="15">
    <source>
        <dbReference type="RuleBase" id="RU361240"/>
    </source>
</evidence>
<comment type="function">
    <text evidence="2">May be involved in vacuolar sorting and osmoregulation.</text>
</comment>
<evidence type="ECO:0000256" key="8">
    <source>
        <dbReference type="ARBA" id="ARBA00022723"/>
    </source>
</evidence>
<name>A0A1Q3AJH8_ZYGRO</name>
<evidence type="ECO:0000259" key="20">
    <source>
        <dbReference type="Pfam" id="PF22251"/>
    </source>
</evidence>
<evidence type="ECO:0000256" key="4">
    <source>
        <dbReference type="ARBA" id="ARBA00010918"/>
    </source>
</evidence>
<evidence type="ECO:0000256" key="14">
    <source>
        <dbReference type="ARBA" id="ARBA00023180"/>
    </source>
</evidence>
<feature type="transmembrane region" description="Helical" evidence="17">
    <location>
        <begin position="426"/>
        <end position="447"/>
    </location>
</feature>
<evidence type="ECO:0000256" key="16">
    <source>
        <dbReference type="SAM" id="MobiDB-lite"/>
    </source>
</evidence>
<feature type="compositionally biased region" description="Basic and acidic residues" evidence="16">
    <location>
        <begin position="532"/>
        <end position="542"/>
    </location>
</feature>
<keyword evidence="12" id="KW-0482">Metalloprotease</keyword>
<feature type="domain" description="Peptidase M28" evidence="18">
    <location>
        <begin position="129"/>
        <end position="317"/>
    </location>
</feature>
<dbReference type="Pfam" id="PF22251">
    <property type="entry name" value="PFF1_TM"/>
    <property type="match status" value="1"/>
</dbReference>
<proteinExistence type="inferred from homology"/>
<dbReference type="PANTHER" id="PTHR12147">
    <property type="entry name" value="METALLOPEPTIDASE M28 FAMILY MEMBER"/>
    <property type="match status" value="1"/>
</dbReference>
<sequence length="953" mass="108363">MFVDFLRSLFRLRKTNVSILLLLSYLTIGLIYFYDHEHYKHVTPEQSGFTDAPQLVEDAWLNLQNITHSYHPYFSRDNERVHDYLLDKIEKIARNSSFVSVTDDASDNRSVLLRNSFVDGGAVYFESSNIVVKLEGKNTNLPGLLLSAHYDGVPTSHGATDDGKGVVSLLGVLDHYSRHQPERTLVFNFNNNEEFGLLGAVAFMNHPWSKLVRYVINLEGTGIGGKAILFRTSDISTARIYQRAVKSNPFGNSIFQQGFYEGRVNSETDYRIYESNGLRGFDIAFYKPRDFYHTTRDSVQYTSREALWHMFYTAWQLTEYIAREPIDNEEDYTPAVFFDVAGLFFFTTSSKTLFKWCCVILVVLPVIAFHFDVISFSQNRSTYNQRHRWGLSIRLPLSFVTSLLLLKVTEKLLFSQNTFILSRGHLVPLIALATEFILSNYLILSFFEYVLPTRDFKTTALRQVAILNWIILFGCTIMLYKSEYKYTGIFGFVILYSFISLAGIIGLFGRVLRENVSRETKNNKGNSSRSYRSHEADEEQRGSETPAVDESARNLGNDDDDDNEGAIDVSTTNNSEHDVAEERAPLLGSNPPSVAGQPGVTETLKTKAVSVLNYDWSLQFLVAVPITTFIVFGCVDLSLDALKQTIQEGAAATAYVWNFVFLGGIMLTLPVLPFAYKFNYLTAMLFLIAFATTINLCFLQSPFTEWSPLKVKFSQEININNGTDAIVNVYGRKGGFLQPMLQDLPSVKQSGSDVWCQNEINGMERCLYAGYQPNPLDSQRPVSTSDFYSLKVISNDKNDPDRSPYAPINANLEINVKENRACTLWFKNQHLDRSLVRQLMIHHSDNTSESIKSNQGFTQLQLYKLDFDQQKYRVGVQWLPKILLTDGQGDEDNDELDLQVSCYWGEYDSESLVNGQHLRKLPAFDELLQYSPLNVSYANRDKGLLIITQSIEL</sequence>
<dbReference type="InterPro" id="IPR053976">
    <property type="entry name" value="PFF1_TM"/>
</dbReference>
<dbReference type="AlphaFoldDB" id="A0A1Q3AJH8"/>
<keyword evidence="10 15" id="KW-0862">Zinc</keyword>
<comment type="subcellular location">
    <subcellularLocation>
        <location evidence="3">Vacuole membrane</location>
        <topology evidence="3">Multi-pass membrane protein</topology>
    </subcellularLocation>
</comment>
<evidence type="ECO:0000256" key="13">
    <source>
        <dbReference type="ARBA" id="ARBA00023136"/>
    </source>
</evidence>
<keyword evidence="5" id="KW-0926">Vacuole</keyword>
<organism evidence="21 22">
    <name type="scientific">Zygosaccharomyces rouxii</name>
    <dbReference type="NCBI Taxonomy" id="4956"/>
    <lineage>
        <taxon>Eukaryota</taxon>
        <taxon>Fungi</taxon>
        <taxon>Dikarya</taxon>
        <taxon>Ascomycota</taxon>
        <taxon>Saccharomycotina</taxon>
        <taxon>Saccharomycetes</taxon>
        <taxon>Saccharomycetales</taxon>
        <taxon>Saccharomycetaceae</taxon>
        <taxon>Zygosaccharomyces</taxon>
    </lineage>
</organism>
<feature type="transmembrane region" description="Helical" evidence="17">
    <location>
        <begin position="655"/>
        <end position="676"/>
    </location>
</feature>
<dbReference type="CDD" id="cd03875">
    <property type="entry name" value="M28_Fxna_like"/>
    <property type="match status" value="1"/>
</dbReference>
<keyword evidence="7 17" id="KW-0812">Transmembrane</keyword>
<evidence type="ECO:0000256" key="1">
    <source>
        <dbReference type="ARBA" id="ARBA00001947"/>
    </source>
</evidence>
<comment type="caution">
    <text evidence="21">The sequence shown here is derived from an EMBL/GenBank/DDBJ whole genome shotgun (WGS) entry which is preliminary data.</text>
</comment>
<dbReference type="Gene3D" id="3.40.630.10">
    <property type="entry name" value="Zn peptidases"/>
    <property type="match status" value="1"/>
</dbReference>
<dbReference type="GO" id="GO:0008235">
    <property type="term" value="F:metalloexopeptidase activity"/>
    <property type="evidence" value="ECO:0007669"/>
    <property type="project" value="InterPro"/>
</dbReference>
<dbReference type="Pfam" id="PF04389">
    <property type="entry name" value="Peptidase_M28"/>
    <property type="match status" value="1"/>
</dbReference>
<dbReference type="GO" id="GO:0046872">
    <property type="term" value="F:metal ion binding"/>
    <property type="evidence" value="ECO:0007669"/>
    <property type="project" value="UniProtKB-KW"/>
</dbReference>
<feature type="transmembrane region" description="Helical" evidence="17">
    <location>
        <begin position="683"/>
        <end position="703"/>
    </location>
</feature>
<dbReference type="Proteomes" id="UP000187013">
    <property type="component" value="Unassembled WGS sequence"/>
</dbReference>
<feature type="transmembrane region" description="Helical" evidence="17">
    <location>
        <begin position="459"/>
        <end position="480"/>
    </location>
</feature>
<feature type="transmembrane region" description="Helical" evidence="17">
    <location>
        <begin position="616"/>
        <end position="635"/>
    </location>
</feature>
<keyword evidence="6 15" id="KW-0645">Protease</keyword>
<keyword evidence="13 17" id="KW-0472">Membrane</keyword>
<evidence type="ECO:0000256" key="5">
    <source>
        <dbReference type="ARBA" id="ARBA00022554"/>
    </source>
</evidence>
<dbReference type="InterPro" id="IPR045175">
    <property type="entry name" value="M28_fam"/>
</dbReference>
<evidence type="ECO:0000256" key="3">
    <source>
        <dbReference type="ARBA" id="ARBA00004128"/>
    </source>
</evidence>
<dbReference type="SUPFAM" id="SSF53187">
    <property type="entry name" value="Zn-dependent exopeptidases"/>
    <property type="match status" value="1"/>
</dbReference>
<feature type="domain" description="Vacuolar membrane protease C-terminal" evidence="19">
    <location>
        <begin position="709"/>
        <end position="946"/>
    </location>
</feature>
<keyword evidence="9 15" id="KW-0378">Hydrolase</keyword>
<dbReference type="InterPro" id="IPR007484">
    <property type="entry name" value="Peptidase_M28"/>
</dbReference>
<evidence type="ECO:0000256" key="7">
    <source>
        <dbReference type="ARBA" id="ARBA00022692"/>
    </source>
</evidence>
<reference evidence="21 22" key="1">
    <citation type="submission" date="2016-08" db="EMBL/GenBank/DDBJ databases">
        <title>Draft genome sequence of allopolyploid Zygosaccharomyces rouxii.</title>
        <authorList>
            <person name="Watanabe J."/>
            <person name="Uehara K."/>
            <person name="Mogi Y."/>
            <person name="Tsukioka Y."/>
        </authorList>
    </citation>
    <scope>NUCLEOTIDE SEQUENCE [LARGE SCALE GENOMIC DNA]</scope>
    <source>
        <strain evidence="21 22">NBRC 110957</strain>
    </source>
</reference>
<dbReference type="InterPro" id="IPR048024">
    <property type="entry name" value="Fxna-like_M28_dom"/>
</dbReference>
<feature type="domain" description="Vacuolar membrane protease transmembrane" evidence="20">
    <location>
        <begin position="393"/>
        <end position="681"/>
    </location>
</feature>
<evidence type="ECO:0000256" key="2">
    <source>
        <dbReference type="ARBA" id="ARBA00003273"/>
    </source>
</evidence>
<evidence type="ECO:0000256" key="17">
    <source>
        <dbReference type="SAM" id="Phobius"/>
    </source>
</evidence>
<feature type="transmembrane region" description="Helical" evidence="17">
    <location>
        <begin position="17"/>
        <end position="34"/>
    </location>
</feature>
<protein>
    <recommendedName>
        <fullName evidence="15">Peptide hydrolase</fullName>
        <ecNumber evidence="15">3.4.-.-</ecNumber>
    </recommendedName>
</protein>
<keyword evidence="11 17" id="KW-1133">Transmembrane helix</keyword>